<evidence type="ECO:0000256" key="2">
    <source>
        <dbReference type="ARBA" id="ARBA00007163"/>
    </source>
</evidence>
<evidence type="ECO:0000256" key="6">
    <source>
        <dbReference type="ARBA" id="ARBA00023242"/>
    </source>
</evidence>
<evidence type="ECO:0000256" key="5">
    <source>
        <dbReference type="ARBA" id="ARBA00023163"/>
    </source>
</evidence>
<feature type="compositionally biased region" description="Basic and acidic residues" evidence="7">
    <location>
        <begin position="216"/>
        <end position="227"/>
    </location>
</feature>
<dbReference type="PANTHER" id="PTHR46408">
    <property type="entry name" value="BASIC LEUCINE ZIPPER 63"/>
    <property type="match status" value="1"/>
</dbReference>
<accession>A0A2C9WQ44</accession>
<evidence type="ECO:0000313" key="9">
    <source>
        <dbReference type="EMBL" id="OAY61603.1"/>
    </source>
</evidence>
<dbReference type="STRING" id="3983.A0A2C9WQ44"/>
<dbReference type="InterPro" id="IPR046347">
    <property type="entry name" value="bZIP_sf"/>
</dbReference>
<feature type="domain" description="BZIP" evidence="8">
    <location>
        <begin position="224"/>
        <end position="276"/>
    </location>
</feature>
<organism evidence="9 10">
    <name type="scientific">Manihot esculenta</name>
    <name type="common">Cassava</name>
    <name type="synonym">Jatropha manihot</name>
    <dbReference type="NCBI Taxonomy" id="3983"/>
    <lineage>
        <taxon>Eukaryota</taxon>
        <taxon>Viridiplantae</taxon>
        <taxon>Streptophyta</taxon>
        <taxon>Embryophyta</taxon>
        <taxon>Tracheophyta</taxon>
        <taxon>Spermatophyta</taxon>
        <taxon>Magnoliopsida</taxon>
        <taxon>eudicotyledons</taxon>
        <taxon>Gunneridae</taxon>
        <taxon>Pentapetalae</taxon>
        <taxon>rosids</taxon>
        <taxon>fabids</taxon>
        <taxon>Malpighiales</taxon>
        <taxon>Euphorbiaceae</taxon>
        <taxon>Crotonoideae</taxon>
        <taxon>Manihoteae</taxon>
        <taxon>Manihot</taxon>
    </lineage>
</organism>
<dbReference type="GO" id="GO:0003700">
    <property type="term" value="F:DNA-binding transcription factor activity"/>
    <property type="evidence" value="ECO:0007669"/>
    <property type="project" value="InterPro"/>
</dbReference>
<name>A0A2C9WQ44_MANES</name>
<comment type="subcellular location">
    <subcellularLocation>
        <location evidence="1">Nucleus</location>
    </subcellularLocation>
</comment>
<dbReference type="Gramene" id="Manes.01G202200.1.v8.1">
    <property type="protein sequence ID" value="Manes.01G202200.1.v8.1.CDS"/>
    <property type="gene ID" value="Manes.01G202200.v8.1"/>
</dbReference>
<feature type="compositionally biased region" description="Polar residues" evidence="7">
    <location>
        <begin position="379"/>
        <end position="393"/>
    </location>
</feature>
<feature type="region of interest" description="Disordered" evidence="7">
    <location>
        <begin position="352"/>
        <end position="399"/>
    </location>
</feature>
<keyword evidence="4" id="KW-0238">DNA-binding</keyword>
<keyword evidence="10" id="KW-1185">Reference proteome</keyword>
<protein>
    <recommendedName>
        <fullName evidence="8">BZIP domain-containing protein</fullName>
    </recommendedName>
</protein>
<dbReference type="PANTHER" id="PTHR46408:SF5">
    <property type="entry name" value="BASIC LEUCINE ZIPPER 10"/>
    <property type="match status" value="1"/>
</dbReference>
<sequence>MSGIFYVDDFSDLLWQPPVHALAMSRSASEWELLEEFFAHASASARENNSPFVVQSPTSRKPLNSDDGVVEIENPEIPAPTPLPLAPLSRDRPPRPSHRAILSQVDAEDYPAFLKSQLDLTYAAAAKSRESSVKPEGASSLPEDQIVASKNFQSGSHVSGNGDCILKAQSEADGGSLCFPALPPTQKKQDVPARQTTSQSSREDSDDDDLDGDTETNDHMDPADEKRVRRMQSNRESARRSRRRKQAQLSELEAEVGQLRDECTSLLTRLTDINKKCDEASVENRILNANIETLRTKVKMAEDQVKRATGLNPMLFARSNIPSVGMQLAAGQTDASASVDVQMPPNHRHFYHQSVPNIPSSTPSLQGRNNSYPNNNLNSHATNPQGDNGTSNIGGVPFIRPLTVSGRHMLETPPLQHVQKQTGPTVSHA</sequence>
<dbReference type="Pfam" id="PF00170">
    <property type="entry name" value="bZIP_1"/>
    <property type="match status" value="1"/>
</dbReference>
<dbReference type="OrthoDB" id="664875at2759"/>
<dbReference type="SMART" id="SM00338">
    <property type="entry name" value="BRLZ"/>
    <property type="match status" value="1"/>
</dbReference>
<dbReference type="Pfam" id="PF12498">
    <property type="entry name" value="bZIP_C"/>
    <property type="match status" value="1"/>
</dbReference>
<keyword evidence="3" id="KW-0805">Transcription regulation</keyword>
<comment type="caution">
    <text evidence="9">The sequence shown here is derived from an EMBL/GenBank/DDBJ whole genome shotgun (WGS) entry which is preliminary data.</text>
</comment>
<gene>
    <name evidence="9" type="ORF">MANES_01G202200v8</name>
</gene>
<feature type="region of interest" description="Disordered" evidence="7">
    <location>
        <begin position="177"/>
        <end position="251"/>
    </location>
</feature>
<reference evidence="10" key="1">
    <citation type="journal article" date="2016" name="Nat. Biotechnol.">
        <title>Sequencing wild and cultivated cassava and related species reveals extensive interspecific hybridization and genetic diversity.</title>
        <authorList>
            <person name="Bredeson J.V."/>
            <person name="Lyons J.B."/>
            <person name="Prochnik S.E."/>
            <person name="Wu G.A."/>
            <person name="Ha C.M."/>
            <person name="Edsinger-Gonzales E."/>
            <person name="Grimwood J."/>
            <person name="Schmutz J."/>
            <person name="Rabbi I.Y."/>
            <person name="Egesi C."/>
            <person name="Nauluvula P."/>
            <person name="Lebot V."/>
            <person name="Ndunguru J."/>
            <person name="Mkamilo G."/>
            <person name="Bart R.S."/>
            <person name="Setter T.L."/>
            <person name="Gleadow R.M."/>
            <person name="Kulakow P."/>
            <person name="Ferguson M.E."/>
            <person name="Rounsley S."/>
            <person name="Rokhsar D.S."/>
        </authorList>
    </citation>
    <scope>NUCLEOTIDE SEQUENCE [LARGE SCALE GENOMIC DNA]</scope>
    <source>
        <strain evidence="10">cv. AM560-2</strain>
    </source>
</reference>
<feature type="compositionally biased region" description="Polar residues" evidence="7">
    <location>
        <begin position="48"/>
        <end position="62"/>
    </location>
</feature>
<feature type="region of interest" description="Disordered" evidence="7">
    <location>
        <begin position="48"/>
        <end position="97"/>
    </location>
</feature>
<evidence type="ECO:0000256" key="1">
    <source>
        <dbReference type="ARBA" id="ARBA00004123"/>
    </source>
</evidence>
<proteinExistence type="inferred from homology"/>
<evidence type="ECO:0000313" key="10">
    <source>
        <dbReference type="Proteomes" id="UP000091857"/>
    </source>
</evidence>
<evidence type="ECO:0000256" key="3">
    <source>
        <dbReference type="ARBA" id="ARBA00023015"/>
    </source>
</evidence>
<evidence type="ECO:0000256" key="4">
    <source>
        <dbReference type="ARBA" id="ARBA00023125"/>
    </source>
</evidence>
<dbReference type="GO" id="GO:0005634">
    <property type="term" value="C:nucleus"/>
    <property type="evidence" value="ECO:0007669"/>
    <property type="project" value="UniProtKB-SubCell"/>
</dbReference>
<dbReference type="FunFam" id="1.20.5.170:FF:000020">
    <property type="entry name" value="BZIP transcription factor"/>
    <property type="match status" value="1"/>
</dbReference>
<dbReference type="GO" id="GO:0003677">
    <property type="term" value="F:DNA binding"/>
    <property type="evidence" value="ECO:0007669"/>
    <property type="project" value="UniProtKB-KW"/>
</dbReference>
<dbReference type="PROSITE" id="PS00036">
    <property type="entry name" value="BZIP_BASIC"/>
    <property type="match status" value="1"/>
</dbReference>
<dbReference type="AlphaFoldDB" id="A0A2C9WQ44"/>
<keyword evidence="5" id="KW-0804">Transcription</keyword>
<feature type="compositionally biased region" description="Acidic residues" evidence="7">
    <location>
        <begin position="204"/>
        <end position="215"/>
    </location>
</feature>
<evidence type="ECO:0000259" key="8">
    <source>
        <dbReference type="PROSITE" id="PS50217"/>
    </source>
</evidence>
<comment type="similarity">
    <text evidence="2">Belongs to the bZIP family.</text>
</comment>
<keyword evidence="6" id="KW-0539">Nucleus</keyword>
<dbReference type="EMBL" id="CM004387">
    <property type="protein sequence ID" value="OAY61603.1"/>
    <property type="molecule type" value="Genomic_DNA"/>
</dbReference>
<dbReference type="GO" id="GO:0046983">
    <property type="term" value="F:protein dimerization activity"/>
    <property type="evidence" value="ECO:0007669"/>
    <property type="project" value="UniProtKB-ARBA"/>
</dbReference>
<feature type="compositionally biased region" description="Polar residues" evidence="7">
    <location>
        <begin position="354"/>
        <end position="368"/>
    </location>
</feature>
<dbReference type="PROSITE" id="PS50217">
    <property type="entry name" value="BZIP"/>
    <property type="match status" value="1"/>
</dbReference>
<dbReference type="SUPFAM" id="SSF57959">
    <property type="entry name" value="Leucine zipper domain"/>
    <property type="match status" value="1"/>
</dbReference>
<dbReference type="InterPro" id="IPR004827">
    <property type="entry name" value="bZIP"/>
</dbReference>
<dbReference type="Gene3D" id="1.20.5.170">
    <property type="match status" value="1"/>
</dbReference>
<dbReference type="Proteomes" id="UP000091857">
    <property type="component" value="Chromosome 1"/>
</dbReference>
<feature type="compositionally biased region" description="Low complexity" evidence="7">
    <location>
        <begin position="369"/>
        <end position="378"/>
    </location>
</feature>
<dbReference type="InterPro" id="IPR020983">
    <property type="entry name" value="Basic_leucine-zipper_C"/>
</dbReference>
<evidence type="ECO:0000256" key="7">
    <source>
        <dbReference type="SAM" id="MobiDB-lite"/>
    </source>
</evidence>